<reference evidence="1" key="1">
    <citation type="journal article" date="2021" name="J Fungi (Basel)">
        <title>Virulence traits and population genomics of the black yeast Aureobasidium melanogenum.</title>
        <authorList>
            <person name="Cernosa A."/>
            <person name="Sun X."/>
            <person name="Gostincar C."/>
            <person name="Fang C."/>
            <person name="Gunde-Cimerman N."/>
            <person name="Song Z."/>
        </authorList>
    </citation>
    <scope>NUCLEOTIDE SEQUENCE</scope>
    <source>
        <strain evidence="1">EXF-9911</strain>
    </source>
</reference>
<protein>
    <submittedName>
        <fullName evidence="1">Uncharacterized protein</fullName>
    </submittedName>
</protein>
<evidence type="ECO:0000313" key="2">
    <source>
        <dbReference type="Proteomes" id="UP000779574"/>
    </source>
</evidence>
<accession>A0A9P8EFE6</accession>
<comment type="caution">
    <text evidence="1">The sequence shown here is derived from an EMBL/GenBank/DDBJ whole genome shotgun (WGS) entry which is preliminary data.</text>
</comment>
<dbReference type="OrthoDB" id="3833957at2759"/>
<gene>
    <name evidence="1" type="ORF">KCU76_g9743</name>
</gene>
<sequence>MISSMAKARIDNLIDEVFNTAHERAHGVAATIWQSVVEEDFGAGGQTIRDEITSEIRDRVAAQGEGILSNTRDIKNRITEAIMTKINDKLEEGLGDPLRAWTSR</sequence>
<reference evidence="1" key="2">
    <citation type="submission" date="2021-08" db="EMBL/GenBank/DDBJ databases">
        <authorList>
            <person name="Gostincar C."/>
            <person name="Sun X."/>
            <person name="Song Z."/>
            <person name="Gunde-Cimerman N."/>
        </authorList>
    </citation>
    <scope>NUCLEOTIDE SEQUENCE</scope>
    <source>
        <strain evidence="1">EXF-9911</strain>
    </source>
</reference>
<evidence type="ECO:0000313" key="1">
    <source>
        <dbReference type="EMBL" id="KAG9688256.1"/>
    </source>
</evidence>
<feature type="non-terminal residue" evidence="1">
    <location>
        <position position="104"/>
    </location>
</feature>
<name>A0A9P8EFE6_AURME</name>
<dbReference type="EMBL" id="JAHFXF010000412">
    <property type="protein sequence ID" value="KAG9688256.1"/>
    <property type="molecule type" value="Genomic_DNA"/>
</dbReference>
<organism evidence="1 2">
    <name type="scientific">Aureobasidium melanogenum</name>
    <name type="common">Aureobasidium pullulans var. melanogenum</name>
    <dbReference type="NCBI Taxonomy" id="46634"/>
    <lineage>
        <taxon>Eukaryota</taxon>
        <taxon>Fungi</taxon>
        <taxon>Dikarya</taxon>
        <taxon>Ascomycota</taxon>
        <taxon>Pezizomycotina</taxon>
        <taxon>Dothideomycetes</taxon>
        <taxon>Dothideomycetidae</taxon>
        <taxon>Dothideales</taxon>
        <taxon>Saccotheciaceae</taxon>
        <taxon>Aureobasidium</taxon>
    </lineage>
</organism>
<proteinExistence type="predicted"/>
<dbReference type="Proteomes" id="UP000779574">
    <property type="component" value="Unassembled WGS sequence"/>
</dbReference>
<dbReference type="AlphaFoldDB" id="A0A9P8EFE6"/>